<reference evidence="3" key="1">
    <citation type="submission" date="2019-08" db="EMBL/GenBank/DDBJ databases">
        <title>Seonamhaeicola sediminis sp. nov., isolated from marine sediment.</title>
        <authorList>
            <person name="Cao W.R."/>
        </authorList>
    </citation>
    <scope>NUCLEOTIDE SEQUENCE [LARGE SCALE GENOMIC DNA]</scope>
    <source>
        <strain evidence="3">Gy8</strain>
    </source>
</reference>
<sequence>MKKRYLYLIIILLFNGLTFAQDSLEVKKLYNKIESLEYKIDSISNNTNYLKHSGEISIKSGNEQKLWEFLFPSIIALTVGLFALFGTIYTGKKQRKLSENQLSEQLKQAKNTVEEQIKSSKEILELQIKSADKNAELEFRQNVLSNNRQNWINELRALICDITALINVSALKKTLSYEELRNLKSLITKVELMLNPKKDSEFIKALNKLNNALLKVVTEEIEYSEIGTYETKVLDFTKKTLKTEWERVKKGE</sequence>
<keyword evidence="1" id="KW-0812">Transmembrane</keyword>
<evidence type="ECO:0000313" key="2">
    <source>
        <dbReference type="EMBL" id="TXE12408.1"/>
    </source>
</evidence>
<dbReference type="AlphaFoldDB" id="A0A5C7AUP0"/>
<gene>
    <name evidence="2" type="ORF">FUA26_05400</name>
</gene>
<keyword evidence="1" id="KW-1133">Transmembrane helix</keyword>
<keyword evidence="1" id="KW-0472">Membrane</keyword>
<proteinExistence type="predicted"/>
<keyword evidence="3" id="KW-1185">Reference proteome</keyword>
<dbReference type="EMBL" id="VOSC01000014">
    <property type="protein sequence ID" value="TXE12408.1"/>
    <property type="molecule type" value="Genomic_DNA"/>
</dbReference>
<evidence type="ECO:0000256" key="1">
    <source>
        <dbReference type="SAM" id="Phobius"/>
    </source>
</evidence>
<accession>A0A5C7AUP0</accession>
<evidence type="ECO:0000313" key="3">
    <source>
        <dbReference type="Proteomes" id="UP000321790"/>
    </source>
</evidence>
<dbReference type="Proteomes" id="UP000321790">
    <property type="component" value="Unassembled WGS sequence"/>
</dbReference>
<comment type="caution">
    <text evidence="2">The sequence shown here is derived from an EMBL/GenBank/DDBJ whole genome shotgun (WGS) entry which is preliminary data.</text>
</comment>
<organism evidence="2 3">
    <name type="scientific">Seonamhaeicola algicola</name>
    <dbReference type="NCBI Taxonomy" id="1719036"/>
    <lineage>
        <taxon>Bacteria</taxon>
        <taxon>Pseudomonadati</taxon>
        <taxon>Bacteroidota</taxon>
        <taxon>Flavobacteriia</taxon>
        <taxon>Flavobacteriales</taxon>
        <taxon>Flavobacteriaceae</taxon>
    </lineage>
</organism>
<protein>
    <submittedName>
        <fullName evidence="2">Uncharacterized protein</fullName>
    </submittedName>
</protein>
<dbReference type="OrthoDB" id="2972930at2"/>
<name>A0A5C7AUP0_9FLAO</name>
<feature type="transmembrane region" description="Helical" evidence="1">
    <location>
        <begin position="69"/>
        <end position="89"/>
    </location>
</feature>